<accession>A0A540M1F1</accession>
<sequence>MLILSEGRTGGLGGGYGDTNAYFGEGRPGGYNGYNETIAYSEERVEKPNGGRYSETTAAYGSTTAHESELDYKKEEKHHKHLKHLGKIGVAAAGAFALHEKHNEKKDPEHAHMHKIEEEIVAAAAVGSGGFAFHEHHEKKKDKGRIGRGSWKEEAPPLLDLCGLWNIIF</sequence>
<gene>
    <name evidence="2" type="ORF">C1H46_021827</name>
</gene>
<evidence type="ECO:0000313" key="2">
    <source>
        <dbReference type="EMBL" id="TQD92575.1"/>
    </source>
</evidence>
<comment type="similarity">
    <text evidence="1">Belongs to the abscisic acid and water stress-induced protein family.</text>
</comment>
<name>A0A540M1F1_MALBA</name>
<dbReference type="Proteomes" id="UP000315295">
    <property type="component" value="Unassembled WGS sequence"/>
</dbReference>
<dbReference type="PANTHER" id="PTHR33801:SF27">
    <property type="entry name" value="ABA_WDS INDUCED PROTEIN"/>
    <property type="match status" value="1"/>
</dbReference>
<dbReference type="PANTHER" id="PTHR33801">
    <property type="entry name" value="ABSCISIC STRESS-RIPENING PROTEIN 5"/>
    <property type="match status" value="1"/>
</dbReference>
<proteinExistence type="inferred from homology"/>
<dbReference type="EMBL" id="VIEB01000390">
    <property type="protein sequence ID" value="TQD92575.1"/>
    <property type="molecule type" value="Genomic_DNA"/>
</dbReference>
<keyword evidence="3" id="KW-1185">Reference proteome</keyword>
<dbReference type="Pfam" id="PF02496">
    <property type="entry name" value="ABA_WDS"/>
    <property type="match status" value="1"/>
</dbReference>
<reference evidence="2 3" key="1">
    <citation type="journal article" date="2019" name="G3 (Bethesda)">
        <title>Sequencing of a Wild Apple (Malus baccata) Genome Unravels the Differences Between Cultivated and Wild Apple Species Regarding Disease Resistance and Cold Tolerance.</title>
        <authorList>
            <person name="Chen X."/>
        </authorList>
    </citation>
    <scope>NUCLEOTIDE SEQUENCE [LARGE SCALE GENOMIC DNA]</scope>
    <source>
        <strain evidence="3">cv. Shandingzi</strain>
        <tissue evidence="2">Leaves</tissue>
    </source>
</reference>
<dbReference type="STRING" id="106549.A0A540M1F1"/>
<evidence type="ECO:0000256" key="1">
    <source>
        <dbReference type="ARBA" id="ARBA00007160"/>
    </source>
</evidence>
<evidence type="ECO:0000313" key="3">
    <source>
        <dbReference type="Proteomes" id="UP000315295"/>
    </source>
</evidence>
<dbReference type="AlphaFoldDB" id="A0A540M1F1"/>
<protein>
    <submittedName>
        <fullName evidence="2">Uncharacterized protein</fullName>
    </submittedName>
</protein>
<dbReference type="InterPro" id="IPR003496">
    <property type="entry name" value="ABA_WDS"/>
</dbReference>
<organism evidence="2 3">
    <name type="scientific">Malus baccata</name>
    <name type="common">Siberian crab apple</name>
    <name type="synonym">Pyrus baccata</name>
    <dbReference type="NCBI Taxonomy" id="106549"/>
    <lineage>
        <taxon>Eukaryota</taxon>
        <taxon>Viridiplantae</taxon>
        <taxon>Streptophyta</taxon>
        <taxon>Embryophyta</taxon>
        <taxon>Tracheophyta</taxon>
        <taxon>Spermatophyta</taxon>
        <taxon>Magnoliopsida</taxon>
        <taxon>eudicotyledons</taxon>
        <taxon>Gunneridae</taxon>
        <taxon>Pentapetalae</taxon>
        <taxon>rosids</taxon>
        <taxon>fabids</taxon>
        <taxon>Rosales</taxon>
        <taxon>Rosaceae</taxon>
        <taxon>Amygdaloideae</taxon>
        <taxon>Maleae</taxon>
        <taxon>Malus</taxon>
    </lineage>
</organism>
<comment type="caution">
    <text evidence="2">The sequence shown here is derived from an EMBL/GenBank/DDBJ whole genome shotgun (WGS) entry which is preliminary data.</text>
</comment>